<dbReference type="EMBL" id="JAHUTJ010010781">
    <property type="protein sequence ID" value="MED6268585.1"/>
    <property type="molecule type" value="Genomic_DNA"/>
</dbReference>
<feature type="region of interest" description="Disordered" evidence="1">
    <location>
        <begin position="56"/>
        <end position="83"/>
    </location>
</feature>
<sequence>MSLECERVNRQLYGKRTGETGNYYVAKITKVFTAHLIFISSIPSVPLSKTLGSVASSMHADVQRPRDQSQSDGNHSGSKVTLTSAKAGRTHCLLGNTVLFEAV</sequence>
<feature type="compositionally biased region" description="Polar residues" evidence="1">
    <location>
        <begin position="70"/>
        <end position="83"/>
    </location>
</feature>
<evidence type="ECO:0000313" key="3">
    <source>
        <dbReference type="Proteomes" id="UP001352852"/>
    </source>
</evidence>
<proteinExistence type="predicted"/>
<evidence type="ECO:0000256" key="1">
    <source>
        <dbReference type="SAM" id="MobiDB-lite"/>
    </source>
</evidence>
<gene>
    <name evidence="2" type="ORF">CHARACLAT_023941</name>
</gene>
<organism evidence="2 3">
    <name type="scientific">Characodon lateralis</name>
    <dbReference type="NCBI Taxonomy" id="208331"/>
    <lineage>
        <taxon>Eukaryota</taxon>
        <taxon>Metazoa</taxon>
        <taxon>Chordata</taxon>
        <taxon>Craniata</taxon>
        <taxon>Vertebrata</taxon>
        <taxon>Euteleostomi</taxon>
        <taxon>Actinopterygii</taxon>
        <taxon>Neopterygii</taxon>
        <taxon>Teleostei</taxon>
        <taxon>Neoteleostei</taxon>
        <taxon>Acanthomorphata</taxon>
        <taxon>Ovalentaria</taxon>
        <taxon>Atherinomorphae</taxon>
        <taxon>Cyprinodontiformes</taxon>
        <taxon>Goodeidae</taxon>
        <taxon>Characodon</taxon>
    </lineage>
</organism>
<reference evidence="2 3" key="1">
    <citation type="submission" date="2021-06" db="EMBL/GenBank/DDBJ databases">
        <authorList>
            <person name="Palmer J.M."/>
        </authorList>
    </citation>
    <scope>NUCLEOTIDE SEQUENCE [LARGE SCALE GENOMIC DNA]</scope>
    <source>
        <strain evidence="2 3">CL_MEX2019</strain>
        <tissue evidence="2">Muscle</tissue>
    </source>
</reference>
<dbReference type="Proteomes" id="UP001352852">
    <property type="component" value="Unassembled WGS sequence"/>
</dbReference>
<protein>
    <submittedName>
        <fullName evidence="2">Uncharacterized protein</fullName>
    </submittedName>
</protein>
<evidence type="ECO:0000313" key="2">
    <source>
        <dbReference type="EMBL" id="MED6268585.1"/>
    </source>
</evidence>
<comment type="caution">
    <text evidence="2">The sequence shown here is derived from an EMBL/GenBank/DDBJ whole genome shotgun (WGS) entry which is preliminary data.</text>
</comment>
<name>A0ABU7D3N6_9TELE</name>
<accession>A0ABU7D3N6</accession>
<keyword evidence="3" id="KW-1185">Reference proteome</keyword>